<name>A0ABV0XW34_9TELE</name>
<evidence type="ECO:0000313" key="1">
    <source>
        <dbReference type="EMBL" id="MEQ2285515.1"/>
    </source>
</evidence>
<protein>
    <submittedName>
        <fullName evidence="1">Uncharacterized protein</fullName>
    </submittedName>
</protein>
<accession>A0ABV0XW34</accession>
<sequence length="121" mass="12450">MLVAMGGDFGGLPITVRPHSSPGCPRFPRPVCFIELLRALEQAPSCPGAPDSRSSLHFLAQPSLAPSCCLFIMTQQSTTGSSLYVLESSPSSPSTLLAPPSSVFLALSSSSSPSASLVPSS</sequence>
<keyword evidence="2" id="KW-1185">Reference proteome</keyword>
<evidence type="ECO:0000313" key="2">
    <source>
        <dbReference type="Proteomes" id="UP001469553"/>
    </source>
</evidence>
<comment type="caution">
    <text evidence="1">The sequence shown here is derived from an EMBL/GenBank/DDBJ whole genome shotgun (WGS) entry which is preliminary data.</text>
</comment>
<proteinExistence type="predicted"/>
<reference evidence="1 2" key="1">
    <citation type="submission" date="2021-06" db="EMBL/GenBank/DDBJ databases">
        <authorList>
            <person name="Palmer J.M."/>
        </authorList>
    </citation>
    <scope>NUCLEOTIDE SEQUENCE [LARGE SCALE GENOMIC DNA]</scope>
    <source>
        <strain evidence="1 2">AS_MEX2019</strain>
        <tissue evidence="1">Muscle</tissue>
    </source>
</reference>
<dbReference type="EMBL" id="JAHRIP010013686">
    <property type="protein sequence ID" value="MEQ2285515.1"/>
    <property type="molecule type" value="Genomic_DNA"/>
</dbReference>
<dbReference type="Proteomes" id="UP001469553">
    <property type="component" value="Unassembled WGS sequence"/>
</dbReference>
<gene>
    <name evidence="1" type="ORF">AMECASPLE_032686</name>
</gene>
<organism evidence="1 2">
    <name type="scientific">Ameca splendens</name>
    <dbReference type="NCBI Taxonomy" id="208324"/>
    <lineage>
        <taxon>Eukaryota</taxon>
        <taxon>Metazoa</taxon>
        <taxon>Chordata</taxon>
        <taxon>Craniata</taxon>
        <taxon>Vertebrata</taxon>
        <taxon>Euteleostomi</taxon>
        <taxon>Actinopterygii</taxon>
        <taxon>Neopterygii</taxon>
        <taxon>Teleostei</taxon>
        <taxon>Neoteleostei</taxon>
        <taxon>Acanthomorphata</taxon>
        <taxon>Ovalentaria</taxon>
        <taxon>Atherinomorphae</taxon>
        <taxon>Cyprinodontiformes</taxon>
        <taxon>Goodeidae</taxon>
        <taxon>Ameca</taxon>
    </lineage>
</organism>